<reference evidence="2" key="1">
    <citation type="submission" date="2019-11" db="EMBL/GenBank/DDBJ databases">
        <authorList>
            <person name="Feng L."/>
        </authorList>
    </citation>
    <scope>NUCLEOTIDE SEQUENCE</scope>
    <source>
        <strain evidence="2">ElimosumLFYP34</strain>
    </source>
</reference>
<organism evidence="2">
    <name type="scientific">Eubacterium limosum</name>
    <dbReference type="NCBI Taxonomy" id="1736"/>
    <lineage>
        <taxon>Bacteria</taxon>
        <taxon>Bacillati</taxon>
        <taxon>Bacillota</taxon>
        <taxon>Clostridia</taxon>
        <taxon>Eubacteriales</taxon>
        <taxon>Eubacteriaceae</taxon>
        <taxon>Eubacterium</taxon>
    </lineage>
</organism>
<sequence>MSIVGLLIFLLNLGIILRVIYLGIQRMQGDDSGQITQQIRNCIKAIVIFNITCTMPFVAAFLSHYLKYNI</sequence>
<name>A0A6N3HD59_EUBLI</name>
<keyword evidence="1" id="KW-0472">Membrane</keyword>
<evidence type="ECO:0000256" key="1">
    <source>
        <dbReference type="SAM" id="Phobius"/>
    </source>
</evidence>
<dbReference type="EMBL" id="CACRTR010000023">
    <property type="protein sequence ID" value="VYU74253.1"/>
    <property type="molecule type" value="Genomic_DNA"/>
</dbReference>
<accession>A0A6N3HD59</accession>
<evidence type="ECO:0000313" key="2">
    <source>
        <dbReference type="EMBL" id="VYU74253.1"/>
    </source>
</evidence>
<gene>
    <name evidence="2" type="ORF">ELLFYP34_01128</name>
</gene>
<protein>
    <submittedName>
        <fullName evidence="2">Uncharacterized protein</fullName>
    </submittedName>
</protein>
<proteinExistence type="predicted"/>
<feature type="transmembrane region" description="Helical" evidence="1">
    <location>
        <begin position="45"/>
        <end position="66"/>
    </location>
</feature>
<dbReference type="AlphaFoldDB" id="A0A6N3HD59"/>
<keyword evidence="1" id="KW-1133">Transmembrane helix</keyword>
<feature type="transmembrane region" description="Helical" evidence="1">
    <location>
        <begin position="6"/>
        <end position="24"/>
    </location>
</feature>
<keyword evidence="1" id="KW-0812">Transmembrane</keyword>